<dbReference type="PANTHER" id="PTHR23501:SF58">
    <property type="entry name" value="LOW AFFINITY HEME TRANSPORTER STR3"/>
    <property type="match status" value="1"/>
</dbReference>
<feature type="transmembrane region" description="Helical" evidence="6">
    <location>
        <begin position="436"/>
        <end position="454"/>
    </location>
</feature>
<feature type="compositionally biased region" description="Basic and acidic residues" evidence="5">
    <location>
        <begin position="29"/>
        <end position="46"/>
    </location>
</feature>
<feature type="transmembrane region" description="Helical" evidence="6">
    <location>
        <begin position="466"/>
        <end position="488"/>
    </location>
</feature>
<gene>
    <name evidence="7" type="ORF">ZT3D7_G4632</name>
</gene>
<dbReference type="GO" id="GO:0005886">
    <property type="term" value="C:plasma membrane"/>
    <property type="evidence" value="ECO:0007669"/>
    <property type="project" value="TreeGrafter"/>
</dbReference>
<organism evidence="7 8">
    <name type="scientific">Zymoseptoria tritici (strain ST99CH_3D7)</name>
    <dbReference type="NCBI Taxonomy" id="1276538"/>
    <lineage>
        <taxon>Eukaryota</taxon>
        <taxon>Fungi</taxon>
        <taxon>Dikarya</taxon>
        <taxon>Ascomycota</taxon>
        <taxon>Pezizomycotina</taxon>
        <taxon>Dothideomycetes</taxon>
        <taxon>Dothideomycetidae</taxon>
        <taxon>Mycosphaerellales</taxon>
        <taxon>Mycosphaerellaceae</taxon>
        <taxon>Zymoseptoria</taxon>
    </lineage>
</organism>
<feature type="transmembrane region" description="Helical" evidence="6">
    <location>
        <begin position="500"/>
        <end position="524"/>
    </location>
</feature>
<dbReference type="InterPro" id="IPR036259">
    <property type="entry name" value="MFS_trans_sf"/>
</dbReference>
<feature type="compositionally biased region" description="Basic and acidic residues" evidence="5">
    <location>
        <begin position="1"/>
        <end position="11"/>
    </location>
</feature>
<evidence type="ECO:0008006" key="9">
    <source>
        <dbReference type="Google" id="ProtNLM"/>
    </source>
</evidence>
<feature type="transmembrane region" description="Helical" evidence="6">
    <location>
        <begin position="579"/>
        <end position="598"/>
    </location>
</feature>
<accession>A0A1X7RQK4</accession>
<sequence length="648" mass="70612">MRTSSESHSRSDAFNGKNDASQVTVDSDSASKDHHDHDHHHKDTSINERQSQHVHQQAGVSKVEAFNKALYQSGPSGRLLLYVLVASLALTMFAYALDQGITYQFNAIASSDFSQHASLGAVNTASSIIRAISKPFLGKLSDITSRPTTYVVVLVVYAVGFAVAASSQGLAAYIVGASFTAFGKSGLDLLSDIIVGDLTPLEWRAFWSGMLATPFLITTFINGFISDAFVPDNWRWGLGMFAIMMPVLLTPAIWTLYGMQLKAAKMGMVSMGDSGLARKDGVKVQGMQQYLPMARSIAIEMDLIGLLLLGLAFSLILLALNLAPASNGGWSNPSMIAMLVIGFVILGLFIAYEALLAPVPITPKRILTNKAFLCALTVDVFNQMASATRNNYWSSYIYIIKPWSNYVWTIFIGTTTLTLCTMSPIGGLIHRATHRYKTLMVIGAIIKLIGYGVGLDGNSRSTLSTARLAVSQVMLGMGAWTVIGARVGSQASVPHQDLSVVISVMSLWSTMASSIGSTIAATIWQDRMLNYMREECPPSTPEATLKKIYGSIKTLKTKYDWEDPVRMGAIRAYTRTNGIILAVSLVLAAVPVVFSCLMPNYYLGKQQNAVTNTDVLGERTEVPRRVEEPTNGKPSLWQRVKRGYYKET</sequence>
<comment type="subcellular location">
    <subcellularLocation>
        <location evidence="1">Membrane</location>
        <topology evidence="1">Multi-pass membrane protein</topology>
    </subcellularLocation>
</comment>
<keyword evidence="2 6" id="KW-0812">Transmembrane</keyword>
<dbReference type="Proteomes" id="UP000215127">
    <property type="component" value="Chromosome 4"/>
</dbReference>
<evidence type="ECO:0000256" key="2">
    <source>
        <dbReference type="ARBA" id="ARBA00022692"/>
    </source>
</evidence>
<feature type="transmembrane region" description="Helical" evidence="6">
    <location>
        <begin position="303"/>
        <end position="323"/>
    </location>
</feature>
<evidence type="ECO:0000313" key="7">
    <source>
        <dbReference type="EMBL" id="SMQ49481.1"/>
    </source>
</evidence>
<dbReference type="PANTHER" id="PTHR23501">
    <property type="entry name" value="MAJOR FACILITATOR SUPERFAMILY"/>
    <property type="match status" value="1"/>
</dbReference>
<feature type="region of interest" description="Disordered" evidence="5">
    <location>
        <begin position="1"/>
        <end position="58"/>
    </location>
</feature>
<keyword evidence="8" id="KW-1185">Reference proteome</keyword>
<dbReference type="Gene3D" id="1.20.1250.20">
    <property type="entry name" value="MFS general substrate transporter like domains"/>
    <property type="match status" value="1"/>
</dbReference>
<feature type="compositionally biased region" description="Polar residues" evidence="5">
    <location>
        <begin position="47"/>
        <end position="58"/>
    </location>
</feature>
<protein>
    <recommendedName>
        <fullName evidence="9">Major facilitator superfamily (MFS) profile domain-containing protein</fullName>
    </recommendedName>
</protein>
<name>A0A1X7RQK4_ZYMT9</name>
<dbReference type="SUPFAM" id="SSF103473">
    <property type="entry name" value="MFS general substrate transporter"/>
    <property type="match status" value="2"/>
</dbReference>
<evidence type="ECO:0000256" key="5">
    <source>
        <dbReference type="SAM" id="MobiDB-lite"/>
    </source>
</evidence>
<feature type="transmembrane region" description="Helical" evidence="6">
    <location>
        <begin position="150"/>
        <end position="175"/>
    </location>
</feature>
<evidence type="ECO:0000256" key="1">
    <source>
        <dbReference type="ARBA" id="ARBA00004141"/>
    </source>
</evidence>
<keyword evidence="4 6" id="KW-0472">Membrane</keyword>
<dbReference type="EMBL" id="LT853695">
    <property type="protein sequence ID" value="SMQ49481.1"/>
    <property type="molecule type" value="Genomic_DNA"/>
</dbReference>
<evidence type="ECO:0000313" key="8">
    <source>
        <dbReference type="Proteomes" id="UP000215127"/>
    </source>
</evidence>
<feature type="transmembrane region" description="Helical" evidence="6">
    <location>
        <begin position="237"/>
        <end position="257"/>
    </location>
</feature>
<feature type="transmembrane region" description="Helical" evidence="6">
    <location>
        <begin position="205"/>
        <end position="225"/>
    </location>
</feature>
<keyword evidence="3 6" id="KW-1133">Transmembrane helix</keyword>
<evidence type="ECO:0000256" key="4">
    <source>
        <dbReference type="ARBA" id="ARBA00023136"/>
    </source>
</evidence>
<feature type="transmembrane region" description="Helical" evidence="6">
    <location>
        <begin position="79"/>
        <end position="97"/>
    </location>
</feature>
<feature type="transmembrane region" description="Helical" evidence="6">
    <location>
        <begin position="335"/>
        <end position="355"/>
    </location>
</feature>
<proteinExistence type="predicted"/>
<feature type="transmembrane region" description="Helical" evidence="6">
    <location>
        <begin position="406"/>
        <end position="429"/>
    </location>
</feature>
<dbReference type="GO" id="GO:0022857">
    <property type="term" value="F:transmembrane transporter activity"/>
    <property type="evidence" value="ECO:0007669"/>
    <property type="project" value="TreeGrafter"/>
</dbReference>
<evidence type="ECO:0000256" key="3">
    <source>
        <dbReference type="ARBA" id="ARBA00022989"/>
    </source>
</evidence>
<dbReference type="AlphaFoldDB" id="A0A1X7RQK4"/>
<evidence type="ECO:0000256" key="6">
    <source>
        <dbReference type="SAM" id="Phobius"/>
    </source>
</evidence>
<reference evidence="7 8" key="1">
    <citation type="submission" date="2016-06" db="EMBL/GenBank/DDBJ databases">
        <authorList>
            <person name="Kjaerup R.B."/>
            <person name="Dalgaard T.S."/>
            <person name="Juul-Madsen H.R."/>
        </authorList>
    </citation>
    <scope>NUCLEOTIDE SEQUENCE [LARGE SCALE GENOMIC DNA]</scope>
</reference>